<comment type="caution">
    <text evidence="2">The sequence shown here is derived from an EMBL/GenBank/DDBJ whole genome shotgun (WGS) entry which is preliminary data.</text>
</comment>
<evidence type="ECO:0000313" key="2">
    <source>
        <dbReference type="EMBL" id="KAK7081636.1"/>
    </source>
</evidence>
<evidence type="ECO:0000313" key="3">
    <source>
        <dbReference type="Proteomes" id="UP001381693"/>
    </source>
</evidence>
<proteinExistence type="predicted"/>
<dbReference type="AlphaFoldDB" id="A0AAN9A5Q0"/>
<feature type="region of interest" description="Disordered" evidence="1">
    <location>
        <begin position="41"/>
        <end position="239"/>
    </location>
</feature>
<protein>
    <submittedName>
        <fullName evidence="2">Uncharacterized protein</fullName>
    </submittedName>
</protein>
<feature type="compositionally biased region" description="Polar residues" evidence="1">
    <location>
        <begin position="68"/>
        <end position="77"/>
    </location>
</feature>
<keyword evidence="3" id="KW-1185">Reference proteome</keyword>
<reference evidence="2 3" key="1">
    <citation type="submission" date="2023-11" db="EMBL/GenBank/DDBJ databases">
        <title>Halocaridina rubra genome assembly.</title>
        <authorList>
            <person name="Smith C."/>
        </authorList>
    </citation>
    <scope>NUCLEOTIDE SEQUENCE [LARGE SCALE GENOMIC DNA]</scope>
    <source>
        <strain evidence="2">EP-1</strain>
        <tissue evidence="2">Whole</tissue>
    </source>
</reference>
<sequence length="239" mass="25293">MDGWINVCRRSPIVPAQPIMSGDEILSASMSGNFRALNGILPGSRGNRSHGPSSFRSRSLPSSSPSSQVWVNPLNDTSRGKHDMATAGGSAPGSSGGGRDRSSPNRPHRLPDSINKELEKRRIGKSLNDLTISGSNGGERYSGGRRNSWENGQDVNTLPNVKKNPKGKNMSPGSKSGLRAKARSQSVPRPKVRGKTDAAKGHAPGGGPDRRPQDPSYHDSSPLEVNNVPVPDPAEPVTA</sequence>
<organism evidence="2 3">
    <name type="scientific">Halocaridina rubra</name>
    <name type="common">Hawaiian red shrimp</name>
    <dbReference type="NCBI Taxonomy" id="373956"/>
    <lineage>
        <taxon>Eukaryota</taxon>
        <taxon>Metazoa</taxon>
        <taxon>Ecdysozoa</taxon>
        <taxon>Arthropoda</taxon>
        <taxon>Crustacea</taxon>
        <taxon>Multicrustacea</taxon>
        <taxon>Malacostraca</taxon>
        <taxon>Eumalacostraca</taxon>
        <taxon>Eucarida</taxon>
        <taxon>Decapoda</taxon>
        <taxon>Pleocyemata</taxon>
        <taxon>Caridea</taxon>
        <taxon>Atyoidea</taxon>
        <taxon>Atyidae</taxon>
        <taxon>Halocaridina</taxon>
    </lineage>
</organism>
<feature type="compositionally biased region" description="Basic and acidic residues" evidence="1">
    <location>
        <begin position="98"/>
        <end position="121"/>
    </location>
</feature>
<feature type="compositionally biased region" description="Low complexity" evidence="1">
    <location>
        <begin position="52"/>
        <end position="67"/>
    </location>
</feature>
<gene>
    <name evidence="2" type="ORF">SK128_015596</name>
</gene>
<feature type="compositionally biased region" description="Basic and acidic residues" evidence="1">
    <location>
        <begin position="208"/>
        <end position="217"/>
    </location>
</feature>
<dbReference type="Proteomes" id="UP001381693">
    <property type="component" value="Unassembled WGS sequence"/>
</dbReference>
<dbReference type="EMBL" id="JAXCGZ010004603">
    <property type="protein sequence ID" value="KAK7081636.1"/>
    <property type="molecule type" value="Genomic_DNA"/>
</dbReference>
<feature type="compositionally biased region" description="Polar residues" evidence="1">
    <location>
        <begin position="149"/>
        <end position="159"/>
    </location>
</feature>
<name>A0AAN9A5Q0_HALRR</name>
<accession>A0AAN9A5Q0</accession>
<feature type="compositionally biased region" description="Pro residues" evidence="1">
    <location>
        <begin position="230"/>
        <end position="239"/>
    </location>
</feature>
<evidence type="ECO:0000256" key="1">
    <source>
        <dbReference type="SAM" id="MobiDB-lite"/>
    </source>
</evidence>